<accession>A0A078B991</accession>
<keyword evidence="3" id="KW-1185">Reference proteome</keyword>
<dbReference type="Proteomes" id="UP000039865">
    <property type="component" value="Unassembled WGS sequence"/>
</dbReference>
<evidence type="ECO:0000256" key="1">
    <source>
        <dbReference type="SAM" id="MobiDB-lite"/>
    </source>
</evidence>
<dbReference type="Gene3D" id="1.25.10.10">
    <property type="entry name" value="Leucine-rich Repeat Variant"/>
    <property type="match status" value="1"/>
</dbReference>
<evidence type="ECO:0000313" key="2">
    <source>
        <dbReference type="EMBL" id="CDW90949.1"/>
    </source>
</evidence>
<protein>
    <submittedName>
        <fullName evidence="2">Uncharacterized protein</fullName>
    </submittedName>
</protein>
<dbReference type="AlphaFoldDB" id="A0A078B991"/>
<feature type="region of interest" description="Disordered" evidence="1">
    <location>
        <begin position="1"/>
        <end position="63"/>
    </location>
</feature>
<sequence length="648" mass="74813">MTSNISSISNMYPVNRIQFTQHPPKSGSNRPGRVHSNNSNTSQNNHSNPPRPKNIISDRNPIINNEKYRKRKISYESINNSQNQINNSQNNINHSNIINTSSNTPSIQHICYDKEIKLIIKRSKHENVFVPELKELNRILYLIQNCKSAAYELYQFLINSSWKYFRRWIQNAQKSSYSQVISDQRRTILLIIEKLISIANNDFKKDPFVRNNSELNTISANHSQRSSSYNNKPTNNGAGQNNSGFLDQKPVLQNITNTYQLRKDQTPSSRLNNTKLPLGKITNLSRDRPSSNHGGSSSFQNYIRSQVTNTSNYVECCATPLHQQQLFKKSDVQALVNNKSIVDIIACYVRPLRHYDQQSLVQIVEEKKQIEALIGQMIEITLEFKDRELYDELSLSFIKADIFSSLIRFIIYSPIEAVEYKSVARIFELCACHQEGIQVLSKYLKNIVELVDLFMQSKNDLISVKYPAATVLLDLTANENCIEKVAFLIKDKDLFDVILVELEESLQRKVPKNSPNKVYLNRFRDLMIGIVLNLTCNVESEEITEYMVRKDVIRVLKDILQDTRHDWPTNGAALALLQYAHLSLSNAEMYMKLEENQIQELMMKFVNECKKKETKRHIYETITLISMSKQKMESISKIIRDQCYAACA</sequence>
<feature type="region of interest" description="Disordered" evidence="1">
    <location>
        <begin position="259"/>
        <end position="299"/>
    </location>
</feature>
<feature type="region of interest" description="Disordered" evidence="1">
    <location>
        <begin position="219"/>
        <end position="246"/>
    </location>
</feature>
<gene>
    <name evidence="2" type="primary">Contig5470.g5843</name>
    <name evidence="2" type="ORF">STYLEM_20097</name>
</gene>
<proteinExistence type="predicted"/>
<feature type="compositionally biased region" description="Polar residues" evidence="1">
    <location>
        <begin position="1"/>
        <end position="29"/>
    </location>
</feature>
<dbReference type="InParanoid" id="A0A078B991"/>
<reference evidence="2 3" key="1">
    <citation type="submission" date="2014-06" db="EMBL/GenBank/DDBJ databases">
        <authorList>
            <person name="Swart Estienne"/>
        </authorList>
    </citation>
    <scope>NUCLEOTIDE SEQUENCE [LARGE SCALE GENOMIC DNA]</scope>
    <source>
        <strain evidence="2 3">130c</strain>
    </source>
</reference>
<feature type="compositionally biased region" description="Polar residues" evidence="1">
    <location>
        <begin position="259"/>
        <end position="275"/>
    </location>
</feature>
<dbReference type="SUPFAM" id="SSF48371">
    <property type="entry name" value="ARM repeat"/>
    <property type="match status" value="1"/>
</dbReference>
<name>A0A078B991_STYLE</name>
<dbReference type="InterPro" id="IPR016024">
    <property type="entry name" value="ARM-type_fold"/>
</dbReference>
<feature type="compositionally biased region" description="Low complexity" evidence="1">
    <location>
        <begin position="36"/>
        <end position="48"/>
    </location>
</feature>
<evidence type="ECO:0000313" key="3">
    <source>
        <dbReference type="Proteomes" id="UP000039865"/>
    </source>
</evidence>
<dbReference type="EMBL" id="CCKQ01018942">
    <property type="protein sequence ID" value="CDW90949.1"/>
    <property type="molecule type" value="Genomic_DNA"/>
</dbReference>
<dbReference type="InterPro" id="IPR011989">
    <property type="entry name" value="ARM-like"/>
</dbReference>
<organism evidence="2 3">
    <name type="scientific">Stylonychia lemnae</name>
    <name type="common">Ciliate</name>
    <dbReference type="NCBI Taxonomy" id="5949"/>
    <lineage>
        <taxon>Eukaryota</taxon>
        <taxon>Sar</taxon>
        <taxon>Alveolata</taxon>
        <taxon>Ciliophora</taxon>
        <taxon>Intramacronucleata</taxon>
        <taxon>Spirotrichea</taxon>
        <taxon>Stichotrichia</taxon>
        <taxon>Sporadotrichida</taxon>
        <taxon>Oxytrichidae</taxon>
        <taxon>Stylonychinae</taxon>
        <taxon>Stylonychia</taxon>
    </lineage>
</organism>